<keyword evidence="3" id="KW-1185">Reference proteome</keyword>
<feature type="region of interest" description="Disordered" evidence="1">
    <location>
        <begin position="1"/>
        <end position="51"/>
    </location>
</feature>
<feature type="non-terminal residue" evidence="2">
    <location>
        <position position="1"/>
    </location>
</feature>
<sequence length="245" mass="25513">PAPSDADPDDPARARPAPSTAPGPSAPAQPPQNATGQPVSSAPALDAGDMDIVDDEIEFVGMSAGSHEEQQARISAQEERIAAGGREVKREAIDVAMHEGALNDNDVDIQGGDDDQAMEVAAGTGQGAAEHLKRREGSDVNLTGGCVRAELVLQDIICRESAQITGAEQTSSGKDEMSVWAAHEKDTRHVEETGTTEHGRTQERTDNADNGGAVVDLAGTQVSLNAEDDNSASKVYARGSSLQTH</sequence>
<protein>
    <submittedName>
        <fullName evidence="2">Uncharacterized protein</fullName>
    </submittedName>
</protein>
<feature type="region of interest" description="Disordered" evidence="1">
    <location>
        <begin position="185"/>
        <end position="245"/>
    </location>
</feature>
<evidence type="ECO:0000256" key="1">
    <source>
        <dbReference type="SAM" id="MobiDB-lite"/>
    </source>
</evidence>
<organism evidence="2 3">
    <name type="scientific">Lentinus tigrinus ALCF2SS1-6</name>
    <dbReference type="NCBI Taxonomy" id="1328759"/>
    <lineage>
        <taxon>Eukaryota</taxon>
        <taxon>Fungi</taxon>
        <taxon>Dikarya</taxon>
        <taxon>Basidiomycota</taxon>
        <taxon>Agaricomycotina</taxon>
        <taxon>Agaricomycetes</taxon>
        <taxon>Polyporales</taxon>
        <taxon>Polyporaceae</taxon>
        <taxon>Lentinus</taxon>
    </lineage>
</organism>
<dbReference type="Proteomes" id="UP000313359">
    <property type="component" value="Unassembled WGS sequence"/>
</dbReference>
<gene>
    <name evidence="2" type="ORF">L227DRAFT_568883</name>
</gene>
<dbReference type="AlphaFoldDB" id="A0A5C2RKD6"/>
<evidence type="ECO:0000313" key="2">
    <source>
        <dbReference type="EMBL" id="RPD52013.1"/>
    </source>
</evidence>
<name>A0A5C2RKD6_9APHY</name>
<feature type="compositionally biased region" description="Basic and acidic residues" evidence="1">
    <location>
        <begin position="185"/>
        <end position="207"/>
    </location>
</feature>
<reference evidence="2" key="1">
    <citation type="journal article" date="2018" name="Genome Biol. Evol.">
        <title>Genomics and development of Lentinus tigrinus, a white-rot wood-decaying mushroom with dimorphic fruiting bodies.</title>
        <authorList>
            <person name="Wu B."/>
            <person name="Xu Z."/>
            <person name="Knudson A."/>
            <person name="Carlson A."/>
            <person name="Chen N."/>
            <person name="Kovaka S."/>
            <person name="LaButti K."/>
            <person name="Lipzen A."/>
            <person name="Pennachio C."/>
            <person name="Riley R."/>
            <person name="Schakwitz W."/>
            <person name="Umezawa K."/>
            <person name="Ohm R.A."/>
            <person name="Grigoriev I.V."/>
            <person name="Nagy L.G."/>
            <person name="Gibbons J."/>
            <person name="Hibbett D."/>
        </authorList>
    </citation>
    <scope>NUCLEOTIDE SEQUENCE [LARGE SCALE GENOMIC DNA]</scope>
    <source>
        <strain evidence="2">ALCF2SS1-6</strain>
    </source>
</reference>
<evidence type="ECO:0000313" key="3">
    <source>
        <dbReference type="Proteomes" id="UP000313359"/>
    </source>
</evidence>
<feature type="non-terminal residue" evidence="2">
    <location>
        <position position="245"/>
    </location>
</feature>
<feature type="compositionally biased region" description="Pro residues" evidence="1">
    <location>
        <begin position="19"/>
        <end position="30"/>
    </location>
</feature>
<accession>A0A5C2RKD6</accession>
<dbReference type="EMBL" id="ML122527">
    <property type="protein sequence ID" value="RPD52013.1"/>
    <property type="molecule type" value="Genomic_DNA"/>
</dbReference>
<proteinExistence type="predicted"/>